<dbReference type="RefSeq" id="WP_377110915.1">
    <property type="nucleotide sequence ID" value="NZ_JBHTHZ010000001.1"/>
</dbReference>
<name>A0ABW3APF1_9SPHI</name>
<sequence length="343" mass="38907">MSKINITDTVNAFSELGRNLVSPDAELINIIQTERHYNAWFTPESVSEAVNAIGQMLNPADLEKWLNNYPISNKGNKRIGLVLAGNIPLVGFHDVLCVLITGNHALIKSSSQDARLIKYVLGKLVEINSSYASQFSFVERLEGFEAIIATGSNNTSRYFEYYFGKVPNIIRKNRNSIALLTGNESQSELAALGHDIFDYFGLGCRNVSKLLVPANYNFDKFFQAIESFAPVINHHKYNNNYDYNKSIYLVNRDEHLDNGFLMLKRDEKLASPLAVLYYDTYINMQEAQQILRQQAEKLQCVVTTAQIDIQNQVVGFGQSQHPQLWDYADRIDTMQFLSHLAKC</sequence>
<dbReference type="Pfam" id="PF05893">
    <property type="entry name" value="LuxC"/>
    <property type="match status" value="1"/>
</dbReference>
<keyword evidence="1" id="KW-0521">NADP</keyword>
<gene>
    <name evidence="2" type="ORF">ACFQZX_01195</name>
</gene>
<dbReference type="EMBL" id="JBHTHZ010000001">
    <property type="protein sequence ID" value="MFD0792209.1"/>
    <property type="molecule type" value="Genomic_DNA"/>
</dbReference>
<dbReference type="Proteomes" id="UP001597010">
    <property type="component" value="Unassembled WGS sequence"/>
</dbReference>
<organism evidence="2 3">
    <name type="scientific">Mucilaginibacter litoreus</name>
    <dbReference type="NCBI Taxonomy" id="1048221"/>
    <lineage>
        <taxon>Bacteria</taxon>
        <taxon>Pseudomonadati</taxon>
        <taxon>Bacteroidota</taxon>
        <taxon>Sphingobacteriia</taxon>
        <taxon>Sphingobacteriales</taxon>
        <taxon>Sphingobacteriaceae</taxon>
        <taxon>Mucilaginibacter</taxon>
    </lineage>
</organism>
<keyword evidence="3" id="KW-1185">Reference proteome</keyword>
<evidence type="ECO:0000313" key="2">
    <source>
        <dbReference type="EMBL" id="MFD0792209.1"/>
    </source>
</evidence>
<dbReference type="InterPro" id="IPR016161">
    <property type="entry name" value="Ald_DH/histidinol_DH"/>
</dbReference>
<evidence type="ECO:0000256" key="1">
    <source>
        <dbReference type="ARBA" id="ARBA00022857"/>
    </source>
</evidence>
<dbReference type="SUPFAM" id="SSF53720">
    <property type="entry name" value="ALDH-like"/>
    <property type="match status" value="1"/>
</dbReference>
<comment type="caution">
    <text evidence="2">The sequence shown here is derived from an EMBL/GenBank/DDBJ whole genome shotgun (WGS) entry which is preliminary data.</text>
</comment>
<dbReference type="InterPro" id="IPR008670">
    <property type="entry name" value="CoA_reduct_LuxC"/>
</dbReference>
<evidence type="ECO:0000313" key="3">
    <source>
        <dbReference type="Proteomes" id="UP001597010"/>
    </source>
</evidence>
<protein>
    <submittedName>
        <fullName evidence="2">Acyl-CoA reductase</fullName>
    </submittedName>
</protein>
<reference evidence="3" key="1">
    <citation type="journal article" date="2019" name="Int. J. Syst. Evol. Microbiol.">
        <title>The Global Catalogue of Microorganisms (GCM) 10K type strain sequencing project: providing services to taxonomists for standard genome sequencing and annotation.</title>
        <authorList>
            <consortium name="The Broad Institute Genomics Platform"/>
            <consortium name="The Broad Institute Genome Sequencing Center for Infectious Disease"/>
            <person name="Wu L."/>
            <person name="Ma J."/>
        </authorList>
    </citation>
    <scope>NUCLEOTIDE SEQUENCE [LARGE SCALE GENOMIC DNA]</scope>
    <source>
        <strain evidence="3">CCUG 61484</strain>
    </source>
</reference>
<proteinExistence type="predicted"/>
<accession>A0ABW3APF1</accession>